<sequence>MKNIIKLTFAAISVFALSACSEGYIDDISQVAQGEDKTAPVVEILSPTGNIFIPSTASGANLNFQFKVSDDIEIGNVELFLDGAKLASYNTFIDYRNLNSSFSYNNLGLGDHTFIVNAKDLTGKTSTKSFTFNIDKYNKLLNSETLYMPFSSGNVFTDLISTNNPTIVGSPTTVSGGHSGSAYKGATDSYLTYPIDNLFGSKELTTSFWYKVDATQERAGIIVVGDPTETNNDDGRKKGFRLFREGGNKTVKLNVGVGTGESWNDGFDLGTTTGWVHIAVTISETESKIYLNGALQRTATLSSPISFANCKNVSIGSGAPTFSYWDHKADTSMIDELRFFNKALTPSEIQTIMQ</sequence>
<keyword evidence="2" id="KW-0430">Lectin</keyword>
<organism evidence="2 3">
    <name type="scientific">Epilithonimonas mollis</name>
    <dbReference type="NCBI Taxonomy" id="216903"/>
    <lineage>
        <taxon>Bacteria</taxon>
        <taxon>Pseudomonadati</taxon>
        <taxon>Bacteroidota</taxon>
        <taxon>Flavobacteriia</taxon>
        <taxon>Flavobacteriales</taxon>
        <taxon>Weeksellaceae</taxon>
        <taxon>Chryseobacterium group</taxon>
        <taxon>Epilithonimonas</taxon>
    </lineage>
</organism>
<dbReference type="OrthoDB" id="950827at2"/>
<dbReference type="AlphaFoldDB" id="A0A1M6S9B3"/>
<proteinExistence type="predicted"/>
<keyword evidence="1" id="KW-0732">Signal</keyword>
<gene>
    <name evidence="2" type="ORF">SAMN05444371_2317</name>
</gene>
<dbReference type="InterPro" id="IPR013320">
    <property type="entry name" value="ConA-like_dom_sf"/>
</dbReference>
<feature type="chain" id="PRO_5013110652" evidence="1">
    <location>
        <begin position="19"/>
        <end position="354"/>
    </location>
</feature>
<reference evidence="3" key="1">
    <citation type="submission" date="2016-11" db="EMBL/GenBank/DDBJ databases">
        <authorList>
            <person name="Varghese N."/>
            <person name="Submissions S."/>
        </authorList>
    </citation>
    <scope>NUCLEOTIDE SEQUENCE [LARGE SCALE GENOMIC DNA]</scope>
    <source>
        <strain evidence="3">DSM 18016</strain>
    </source>
</reference>
<dbReference type="GO" id="GO:0005975">
    <property type="term" value="P:carbohydrate metabolic process"/>
    <property type="evidence" value="ECO:0007669"/>
    <property type="project" value="UniProtKB-ARBA"/>
</dbReference>
<dbReference type="Pfam" id="PF17957">
    <property type="entry name" value="Big_7"/>
    <property type="match status" value="1"/>
</dbReference>
<evidence type="ECO:0000256" key="1">
    <source>
        <dbReference type="SAM" id="SignalP"/>
    </source>
</evidence>
<dbReference type="InterPro" id="IPR013783">
    <property type="entry name" value="Ig-like_fold"/>
</dbReference>
<dbReference type="Gene3D" id="2.60.40.10">
    <property type="entry name" value="Immunoglobulins"/>
    <property type="match status" value="1"/>
</dbReference>
<accession>A0A1M6S9B3</accession>
<evidence type="ECO:0000313" key="3">
    <source>
        <dbReference type="Proteomes" id="UP000184498"/>
    </source>
</evidence>
<dbReference type="GO" id="GO:0004553">
    <property type="term" value="F:hydrolase activity, hydrolyzing O-glycosyl compounds"/>
    <property type="evidence" value="ECO:0007669"/>
    <property type="project" value="UniProtKB-ARBA"/>
</dbReference>
<dbReference type="EMBL" id="FRAM01000002">
    <property type="protein sequence ID" value="SHK41108.1"/>
    <property type="molecule type" value="Genomic_DNA"/>
</dbReference>
<dbReference type="RefSeq" id="WP_072998021.1">
    <property type="nucleotide sequence ID" value="NZ_FRAM01000002.1"/>
</dbReference>
<dbReference type="SUPFAM" id="SSF49899">
    <property type="entry name" value="Concanavalin A-like lectins/glucanases"/>
    <property type="match status" value="1"/>
</dbReference>
<feature type="signal peptide" evidence="1">
    <location>
        <begin position="1"/>
        <end position="18"/>
    </location>
</feature>
<dbReference type="STRING" id="216903.SAMN05444371_2317"/>
<dbReference type="Proteomes" id="UP000184498">
    <property type="component" value="Unassembled WGS sequence"/>
</dbReference>
<dbReference type="Gene3D" id="2.60.120.200">
    <property type="match status" value="1"/>
</dbReference>
<dbReference type="Pfam" id="PF13385">
    <property type="entry name" value="Laminin_G_3"/>
    <property type="match status" value="1"/>
</dbReference>
<dbReference type="PROSITE" id="PS51257">
    <property type="entry name" value="PROKAR_LIPOPROTEIN"/>
    <property type="match status" value="1"/>
</dbReference>
<name>A0A1M6S9B3_9FLAO</name>
<keyword evidence="3" id="KW-1185">Reference proteome</keyword>
<protein>
    <submittedName>
        <fullName evidence="2">Concanavalin A-like lectin/glucanases superfamily protein</fullName>
    </submittedName>
</protein>
<evidence type="ECO:0000313" key="2">
    <source>
        <dbReference type="EMBL" id="SHK41108.1"/>
    </source>
</evidence>
<dbReference type="GO" id="GO:0030246">
    <property type="term" value="F:carbohydrate binding"/>
    <property type="evidence" value="ECO:0007669"/>
    <property type="project" value="UniProtKB-KW"/>
</dbReference>